<comment type="function">
    <text evidence="1">Acts as a chaperone.</text>
</comment>
<dbReference type="InterPro" id="IPR002035">
    <property type="entry name" value="VWF_A"/>
</dbReference>
<dbReference type="PATRIC" id="fig|796939.3.peg.1800"/>
<reference evidence="15 16" key="1">
    <citation type="submission" date="2012-05" db="EMBL/GenBank/DDBJ databases">
        <title>The Genome Sequence of Eubacteriaceae bacterium CM2.</title>
        <authorList>
            <consortium name="The Broad Institute Genome Sequencing Platform"/>
            <person name="Earl A."/>
            <person name="Ward D."/>
            <person name="Feldgarden M."/>
            <person name="Gevers D."/>
            <person name="Sizova M."/>
            <person name="Hazen A."/>
            <person name="Epstein S."/>
            <person name="Walker B."/>
            <person name="Young S.K."/>
            <person name="Zeng Q."/>
            <person name="Gargeya S."/>
            <person name="Fitzgerald M."/>
            <person name="Haas B."/>
            <person name="Abouelleil A."/>
            <person name="Alvarado L."/>
            <person name="Arachchi H.M."/>
            <person name="Berlin A."/>
            <person name="Chapman S.B."/>
            <person name="Goldberg J."/>
            <person name="Griggs A."/>
            <person name="Gujja S."/>
            <person name="Hansen M."/>
            <person name="Howarth C."/>
            <person name="Imamovic A."/>
            <person name="Larimer J."/>
            <person name="McCowen C."/>
            <person name="Montmayeur A."/>
            <person name="Murphy C."/>
            <person name="Neiman D."/>
            <person name="Pearson M."/>
            <person name="Priest M."/>
            <person name="Roberts A."/>
            <person name="Saif S."/>
            <person name="Shea T."/>
            <person name="Sisk P."/>
            <person name="Sykes S."/>
            <person name="Wortman J."/>
            <person name="Nusbaum C."/>
            <person name="Birren B."/>
        </authorList>
    </citation>
    <scope>NUCLEOTIDE SEQUENCE [LARGE SCALE GENOMIC DNA]</scope>
    <source>
        <strain evidence="15 16">CM2</strain>
    </source>
</reference>
<keyword evidence="8" id="KW-0346">Stress response</keyword>
<dbReference type="CDD" id="cd00198">
    <property type="entry name" value="vWFA"/>
    <property type="match status" value="1"/>
</dbReference>
<evidence type="ECO:0000256" key="13">
    <source>
        <dbReference type="RuleBase" id="RU003322"/>
    </source>
</evidence>
<dbReference type="PRINTS" id="PR00301">
    <property type="entry name" value="HEATSHOCK70"/>
</dbReference>
<comment type="caution">
    <text evidence="15">The sequence shown here is derived from an EMBL/GenBank/DDBJ whole genome shotgun (WGS) entry which is preliminary data.</text>
</comment>
<dbReference type="Pfam" id="PF00012">
    <property type="entry name" value="HSP70"/>
    <property type="match status" value="1"/>
</dbReference>
<dbReference type="GO" id="GO:0140662">
    <property type="term" value="F:ATP-dependent protein folding chaperone"/>
    <property type="evidence" value="ECO:0007669"/>
    <property type="project" value="InterPro"/>
</dbReference>
<evidence type="ECO:0000256" key="8">
    <source>
        <dbReference type="ARBA" id="ARBA00023016"/>
    </source>
</evidence>
<dbReference type="PANTHER" id="PTHR19375">
    <property type="entry name" value="HEAT SHOCK PROTEIN 70KDA"/>
    <property type="match status" value="1"/>
</dbReference>
<dbReference type="FunFam" id="3.30.420.40:FF:000071">
    <property type="entry name" value="Molecular chaperone DnaK"/>
    <property type="match status" value="1"/>
</dbReference>
<evidence type="ECO:0000256" key="7">
    <source>
        <dbReference type="ARBA" id="ARBA00022840"/>
    </source>
</evidence>
<dbReference type="CDD" id="cd24029">
    <property type="entry name" value="ASKHA_NBD_HSP70_DnaK_HscA_HscC"/>
    <property type="match status" value="1"/>
</dbReference>
<feature type="domain" description="VWFA" evidence="14">
    <location>
        <begin position="522"/>
        <end position="690"/>
    </location>
</feature>
<name>V9HN63_9FIRM</name>
<dbReference type="Gene3D" id="3.30.420.40">
    <property type="match status" value="2"/>
</dbReference>
<dbReference type="InterPro" id="IPR018181">
    <property type="entry name" value="Heat_shock_70_CS"/>
</dbReference>
<evidence type="ECO:0000256" key="4">
    <source>
        <dbReference type="ARBA" id="ARBA00017249"/>
    </source>
</evidence>
<dbReference type="SUPFAM" id="SSF53300">
    <property type="entry name" value="vWA-like"/>
    <property type="match status" value="1"/>
</dbReference>
<gene>
    <name evidence="15" type="ORF">HMPREF9630_00818</name>
</gene>
<dbReference type="PROSITE" id="PS50234">
    <property type="entry name" value="VWFA"/>
    <property type="match status" value="1"/>
</dbReference>
<dbReference type="HOGENOM" id="CLU_005965_0_0_9"/>
<dbReference type="Gene3D" id="3.40.50.410">
    <property type="entry name" value="von Willebrand factor, type A domain"/>
    <property type="match status" value="1"/>
</dbReference>
<evidence type="ECO:0000256" key="1">
    <source>
        <dbReference type="ARBA" id="ARBA00002290"/>
    </source>
</evidence>
<dbReference type="Proteomes" id="UP000017818">
    <property type="component" value="Unassembled WGS sequence"/>
</dbReference>
<dbReference type="RefSeq" id="WP_009526730.1">
    <property type="nucleotide sequence ID" value="NZ_JH815225.1"/>
</dbReference>
<dbReference type="AlphaFoldDB" id="V9HN63"/>
<dbReference type="InterPro" id="IPR013126">
    <property type="entry name" value="Hsp_70_fam"/>
</dbReference>
<dbReference type="InterPro" id="IPR036465">
    <property type="entry name" value="vWFA_dom_sf"/>
</dbReference>
<keyword evidence="6 13" id="KW-0547">Nucleotide-binding</keyword>
<dbReference type="Gene3D" id="2.60.34.10">
    <property type="entry name" value="Substrate Binding Domain Of DNAk, Chain A, domain 1"/>
    <property type="match status" value="1"/>
</dbReference>
<sequence length="706" mass="76977">MSIRVGIDLGTTFSAVARINEVSGKPEIIKNSFDSPITPSVLCFEENGRILFGEDAKSMQGMGNINAIAFFKRNMGNDQFCVEFFGKTYNATDLSAIFLRSIVKEAEQSCREKIDSAVITVPAYFTHKERQATIEAGKKAGLEVIAIINEPTAAAFAYGLNEKDIEQTVLIYDLGGGTFDVTIARINKEKIDILGSDGNHELGGKDWDDCIARYLANQFNEEYGVDLTEDDEMVASLLVTAESVKKQLTSKDEVTIPIVYKDIRGSVSITEELFEDISDFLIGATKDLTNNLIESIGLSWSDITGAILVGGSTRMRMIHNYVRDISGKDPLGGVNVDEAVALGAAIRANIDDAGKSVTPTLMGILGGKKNINIIGAKEVSDVTAHALGMIAVSEDGERYENSVIIPKNTSIPATMTRSYNFRTRAKDNELEVYVLQGAYARPLDNTIIDKYTITKIEKTDKNPSVIEVSYKYTSNGVVDVSAIQKDTGKTLPIRIEKVPDDMSWTDGSPKDQMVAIVPLEVEVILAVDLSGSMSGNPVAKAQDAMKGFVKELDPEFTKIGLLAFADRTKMVVKPTNDFMKVIRGVEGIDVEDVGICNRAEPFTDAFNELKMSRFDKNKDKIRYLVVLTDGVWDDPHSAIRKAKRCHSEGIEVMALGFGGADEHFLKQIASTDEFASLTNLSELTGSFSKIAQAIGDSTPGSGLKMI</sequence>
<dbReference type="InterPro" id="IPR043129">
    <property type="entry name" value="ATPase_NBD"/>
</dbReference>
<evidence type="ECO:0000259" key="14">
    <source>
        <dbReference type="PROSITE" id="PS50234"/>
    </source>
</evidence>
<evidence type="ECO:0000256" key="11">
    <source>
        <dbReference type="ARBA" id="ARBA00030945"/>
    </source>
</evidence>
<dbReference type="InterPro" id="IPR029047">
    <property type="entry name" value="HSP70_peptide-bd_sf"/>
</dbReference>
<evidence type="ECO:0000256" key="6">
    <source>
        <dbReference type="ARBA" id="ARBA00022741"/>
    </source>
</evidence>
<organism evidence="15 16">
    <name type="scientific">Peptoanaerobacter stomatis</name>
    <dbReference type="NCBI Taxonomy" id="796937"/>
    <lineage>
        <taxon>Bacteria</taxon>
        <taxon>Bacillati</taxon>
        <taxon>Bacillota</taxon>
        <taxon>Clostridia</taxon>
        <taxon>Peptostreptococcales</taxon>
        <taxon>Filifactoraceae</taxon>
        <taxon>Peptoanaerobacter</taxon>
    </lineage>
</organism>
<evidence type="ECO:0000256" key="10">
    <source>
        <dbReference type="ARBA" id="ARBA00030019"/>
    </source>
</evidence>
<evidence type="ECO:0000256" key="2">
    <source>
        <dbReference type="ARBA" id="ARBA00007381"/>
    </source>
</evidence>
<evidence type="ECO:0000256" key="12">
    <source>
        <dbReference type="ARBA" id="ARBA00033103"/>
    </source>
</evidence>
<comment type="similarity">
    <text evidence="2 13">Belongs to the heat shock protein 70 family.</text>
</comment>
<dbReference type="OrthoDB" id="9766019at2"/>
<evidence type="ECO:0000313" key="15">
    <source>
        <dbReference type="EMBL" id="EHL14775.1"/>
    </source>
</evidence>
<evidence type="ECO:0000256" key="3">
    <source>
        <dbReference type="ARBA" id="ARBA00014415"/>
    </source>
</evidence>
<dbReference type="Pfam" id="PF00092">
    <property type="entry name" value="VWA"/>
    <property type="match status" value="1"/>
</dbReference>
<keyword evidence="9" id="KW-0143">Chaperone</keyword>
<evidence type="ECO:0000256" key="9">
    <source>
        <dbReference type="ARBA" id="ARBA00023186"/>
    </source>
</evidence>
<dbReference type="PROSITE" id="PS00297">
    <property type="entry name" value="HSP70_1"/>
    <property type="match status" value="1"/>
</dbReference>
<keyword evidence="7 13" id="KW-0067">ATP-binding</keyword>
<dbReference type="SUPFAM" id="SSF53067">
    <property type="entry name" value="Actin-like ATPase domain"/>
    <property type="match status" value="2"/>
</dbReference>
<dbReference type="SUPFAM" id="SSF100920">
    <property type="entry name" value="Heat shock protein 70kD (HSP70), peptide-binding domain"/>
    <property type="match status" value="1"/>
</dbReference>
<accession>V9HN63</accession>
<dbReference type="EMBL" id="AFZF02000004">
    <property type="protein sequence ID" value="EHL14775.1"/>
    <property type="molecule type" value="Genomic_DNA"/>
</dbReference>
<protein>
    <recommendedName>
        <fullName evidence="3">Chaperone protein DnaK</fullName>
    </recommendedName>
    <alternativeName>
        <fullName evidence="4">Chaperone protein dnaK</fullName>
    </alternativeName>
    <alternativeName>
        <fullName evidence="12">HSP70</fullName>
    </alternativeName>
    <alternativeName>
        <fullName evidence="11">Heat shock 70 kDa protein</fullName>
    </alternativeName>
    <alternativeName>
        <fullName evidence="10">Heat shock protein 70</fullName>
    </alternativeName>
</protein>
<dbReference type="Gene3D" id="3.90.640.10">
    <property type="entry name" value="Actin, Chain A, domain 4"/>
    <property type="match status" value="1"/>
</dbReference>
<dbReference type="GO" id="GO:0005524">
    <property type="term" value="F:ATP binding"/>
    <property type="evidence" value="ECO:0007669"/>
    <property type="project" value="UniProtKB-KW"/>
</dbReference>
<dbReference type="SMART" id="SM00327">
    <property type="entry name" value="VWA"/>
    <property type="match status" value="1"/>
</dbReference>
<evidence type="ECO:0000313" key="16">
    <source>
        <dbReference type="Proteomes" id="UP000017818"/>
    </source>
</evidence>
<dbReference type="FunFam" id="3.90.640.10:FF:000003">
    <property type="entry name" value="Molecular chaperone DnaK"/>
    <property type="match status" value="1"/>
</dbReference>
<proteinExistence type="inferred from homology"/>
<keyword evidence="5" id="KW-0597">Phosphoprotein</keyword>
<evidence type="ECO:0000256" key="5">
    <source>
        <dbReference type="ARBA" id="ARBA00022553"/>
    </source>
</evidence>